<gene>
    <name evidence="1" type="ORF">QFC21_001643</name>
</gene>
<sequence length="511" mass="55624">MDDSMDATSITTPLTVDPKASTSFFAPSSTGPVLMNDPATSTNPQTNMVDMDQGIFNDEPGRKTIDLVFIQDATGSMGSYIASATKNIEEICNQIVTHAQLERPDDLRIAVVAYRDHPPQDHTYITKTLPFTSNISKVHTFLKDLHASGGGDGPEAVTAAMQVTLHDLAWRQNSTKTVVLVADAPPHGMSDYGDGFPKGDPNGHDPLQLAREMASRGIGIFMMACEPNLSSYKFGVEFFQAISRITSGLMLPLTTADLLAQAIIGSVLENLDLESLVQQIGQQVADRLGGDVTEDSIDAVAQELHEKLLLMGQTTKKVRVENIYEQSPQFEANVKAFMTSANLQEAMPQVKHIRTTKFTEAYRNSKYGVSQGLSRPGARRPPPPAYRPAPSLKLNMDDDDDNLSRGATPEPFKAFAPYKASTISTSLPGAFAAGLPKDVSSRDAFTSPRTSGRSSGARRKKMDSDDDDDSDEDADQSDKMNAKQQIGLYEDAISLEQAKRIATQSIWRMRA</sequence>
<proteinExistence type="predicted"/>
<dbReference type="EMBL" id="JASBWT010000004">
    <property type="protein sequence ID" value="KAJ9105275.1"/>
    <property type="molecule type" value="Genomic_DNA"/>
</dbReference>
<reference evidence="1" key="1">
    <citation type="submission" date="2023-04" db="EMBL/GenBank/DDBJ databases">
        <title>Draft Genome sequencing of Naganishia species isolated from polar environments using Oxford Nanopore Technology.</title>
        <authorList>
            <person name="Leo P."/>
            <person name="Venkateswaran K."/>
        </authorList>
    </citation>
    <scope>NUCLEOTIDE SEQUENCE</scope>
    <source>
        <strain evidence="1">MNA-CCFEE 5423</strain>
    </source>
</reference>
<dbReference type="Proteomes" id="UP001227268">
    <property type="component" value="Unassembled WGS sequence"/>
</dbReference>
<evidence type="ECO:0000313" key="1">
    <source>
        <dbReference type="EMBL" id="KAJ9105275.1"/>
    </source>
</evidence>
<evidence type="ECO:0000313" key="2">
    <source>
        <dbReference type="Proteomes" id="UP001227268"/>
    </source>
</evidence>
<comment type="caution">
    <text evidence="1">The sequence shown here is derived from an EMBL/GenBank/DDBJ whole genome shotgun (WGS) entry which is preliminary data.</text>
</comment>
<accession>A0ACC2W1U3</accession>
<name>A0ACC2W1U3_9TREE</name>
<keyword evidence="2" id="KW-1185">Reference proteome</keyword>
<protein>
    <submittedName>
        <fullName evidence="1">Uncharacterized protein</fullName>
    </submittedName>
</protein>
<organism evidence="1 2">
    <name type="scientific">Naganishia friedmannii</name>
    <dbReference type="NCBI Taxonomy" id="89922"/>
    <lineage>
        <taxon>Eukaryota</taxon>
        <taxon>Fungi</taxon>
        <taxon>Dikarya</taxon>
        <taxon>Basidiomycota</taxon>
        <taxon>Agaricomycotina</taxon>
        <taxon>Tremellomycetes</taxon>
        <taxon>Filobasidiales</taxon>
        <taxon>Filobasidiaceae</taxon>
        <taxon>Naganishia</taxon>
    </lineage>
</organism>